<evidence type="ECO:0000256" key="2">
    <source>
        <dbReference type="ARBA" id="ARBA00009784"/>
    </source>
</evidence>
<proteinExistence type="inferred from homology"/>
<feature type="transmembrane region" description="Helical" evidence="7">
    <location>
        <begin position="143"/>
        <end position="164"/>
    </location>
</feature>
<evidence type="ECO:0000256" key="6">
    <source>
        <dbReference type="ARBA" id="ARBA00023136"/>
    </source>
</evidence>
<keyword evidence="5 7" id="KW-1133">Transmembrane helix</keyword>
<dbReference type="GO" id="GO:0005886">
    <property type="term" value="C:plasma membrane"/>
    <property type="evidence" value="ECO:0007669"/>
    <property type="project" value="UniProtKB-SubCell"/>
</dbReference>
<accession>A0A932ZTI4</accession>
<sequence length="209" mass="21678">MDLLGFFLLAYSTLFAIVDPVGVAAPFVAMTVDNSPGERLRMARTGSLTAGLVLLFFAFGGLGLFRLLGITYPAFQIAGGIILLLAALDMVRAQRVALRTSPEEQAAGRAKEDIAITPLAVPLLAGPGAISAALVLGGKAGTFAQNAVLALAIAAVTLTAYLALRWSIALSRFMGTLGARVLERLVGLLLTALAVQFILNGVASLWGKP</sequence>
<keyword evidence="3" id="KW-1003">Cell membrane</keyword>
<dbReference type="InterPro" id="IPR002771">
    <property type="entry name" value="Multi_antbiot-R_MarC"/>
</dbReference>
<feature type="transmembrane region" description="Helical" evidence="7">
    <location>
        <begin position="185"/>
        <end position="206"/>
    </location>
</feature>
<evidence type="ECO:0000256" key="1">
    <source>
        <dbReference type="ARBA" id="ARBA00004651"/>
    </source>
</evidence>
<evidence type="ECO:0000256" key="5">
    <source>
        <dbReference type="ARBA" id="ARBA00022989"/>
    </source>
</evidence>
<dbReference type="PANTHER" id="PTHR33508:SF1">
    <property type="entry name" value="UPF0056 MEMBRANE PROTEIN YHCE"/>
    <property type="match status" value="1"/>
</dbReference>
<reference evidence="8" key="1">
    <citation type="submission" date="2020-07" db="EMBL/GenBank/DDBJ databases">
        <title>Huge and variable diversity of episymbiotic CPR bacteria and DPANN archaea in groundwater ecosystems.</title>
        <authorList>
            <person name="He C.Y."/>
            <person name="Keren R."/>
            <person name="Whittaker M."/>
            <person name="Farag I.F."/>
            <person name="Doudna J."/>
            <person name="Cate J.H.D."/>
            <person name="Banfield J.F."/>
        </authorList>
    </citation>
    <scope>NUCLEOTIDE SEQUENCE</scope>
    <source>
        <strain evidence="8">NC_groundwater_1370_Ag_S-0.2um_69_93</strain>
    </source>
</reference>
<evidence type="ECO:0000256" key="4">
    <source>
        <dbReference type="ARBA" id="ARBA00022692"/>
    </source>
</evidence>
<dbReference type="NCBIfam" id="TIGR00427">
    <property type="entry name" value="NAAT family transporter"/>
    <property type="match status" value="1"/>
</dbReference>
<dbReference type="Pfam" id="PF01914">
    <property type="entry name" value="MarC"/>
    <property type="match status" value="1"/>
</dbReference>
<keyword evidence="4 7" id="KW-0812">Transmembrane</keyword>
<feature type="transmembrane region" description="Helical" evidence="7">
    <location>
        <begin position="48"/>
        <end position="68"/>
    </location>
</feature>
<feature type="transmembrane region" description="Helical" evidence="7">
    <location>
        <begin position="74"/>
        <end position="93"/>
    </location>
</feature>
<comment type="caution">
    <text evidence="8">The sequence shown here is derived from an EMBL/GenBank/DDBJ whole genome shotgun (WGS) entry which is preliminary data.</text>
</comment>
<dbReference type="EMBL" id="JACQRX010000158">
    <property type="protein sequence ID" value="MBI4251518.1"/>
    <property type="molecule type" value="Genomic_DNA"/>
</dbReference>
<protein>
    <recommendedName>
        <fullName evidence="7">UPF0056 membrane protein</fullName>
    </recommendedName>
</protein>
<evidence type="ECO:0000256" key="3">
    <source>
        <dbReference type="ARBA" id="ARBA00022475"/>
    </source>
</evidence>
<dbReference type="Proteomes" id="UP000752292">
    <property type="component" value="Unassembled WGS sequence"/>
</dbReference>
<comment type="similarity">
    <text evidence="2 7">Belongs to the UPF0056 (MarC) family.</text>
</comment>
<feature type="transmembrane region" description="Helical" evidence="7">
    <location>
        <begin position="114"/>
        <end position="137"/>
    </location>
</feature>
<name>A0A932ZTI4_UNCTE</name>
<dbReference type="PANTHER" id="PTHR33508">
    <property type="entry name" value="UPF0056 MEMBRANE PROTEIN YHCE"/>
    <property type="match status" value="1"/>
</dbReference>
<feature type="transmembrane region" description="Helical" evidence="7">
    <location>
        <begin position="6"/>
        <end position="28"/>
    </location>
</feature>
<comment type="subcellular location">
    <subcellularLocation>
        <location evidence="1 7">Cell membrane</location>
        <topology evidence="1 7">Multi-pass membrane protein</topology>
    </subcellularLocation>
</comment>
<dbReference type="AlphaFoldDB" id="A0A932ZTI4"/>
<keyword evidence="6 7" id="KW-0472">Membrane</keyword>
<evidence type="ECO:0000256" key="7">
    <source>
        <dbReference type="RuleBase" id="RU362048"/>
    </source>
</evidence>
<organism evidence="8 9">
    <name type="scientific">Tectimicrobiota bacterium</name>
    <dbReference type="NCBI Taxonomy" id="2528274"/>
    <lineage>
        <taxon>Bacteria</taxon>
        <taxon>Pseudomonadati</taxon>
        <taxon>Nitrospinota/Tectimicrobiota group</taxon>
        <taxon>Candidatus Tectimicrobiota</taxon>
    </lineage>
</organism>
<evidence type="ECO:0000313" key="9">
    <source>
        <dbReference type="Proteomes" id="UP000752292"/>
    </source>
</evidence>
<gene>
    <name evidence="8" type="ORF">HY618_03580</name>
</gene>
<evidence type="ECO:0000313" key="8">
    <source>
        <dbReference type="EMBL" id="MBI4251518.1"/>
    </source>
</evidence>